<reference evidence="6" key="1">
    <citation type="submission" date="2021-06" db="EMBL/GenBank/DDBJ databases">
        <authorList>
            <person name="Kallberg Y."/>
            <person name="Tangrot J."/>
            <person name="Rosling A."/>
        </authorList>
    </citation>
    <scope>NUCLEOTIDE SEQUENCE</scope>
    <source>
        <strain evidence="6">UK204</strain>
    </source>
</reference>
<feature type="transmembrane region" description="Helical" evidence="5">
    <location>
        <begin position="116"/>
        <end position="139"/>
    </location>
</feature>
<dbReference type="Gene3D" id="1.20.1740.10">
    <property type="entry name" value="Amino acid/polyamine transporter I"/>
    <property type="match status" value="1"/>
</dbReference>
<keyword evidence="3 5" id="KW-1133">Transmembrane helix</keyword>
<dbReference type="PANTHER" id="PTHR11785">
    <property type="entry name" value="AMINO ACID TRANSPORTER"/>
    <property type="match status" value="1"/>
</dbReference>
<dbReference type="Pfam" id="PF13520">
    <property type="entry name" value="AA_permease_2"/>
    <property type="match status" value="1"/>
</dbReference>
<dbReference type="InterPro" id="IPR002293">
    <property type="entry name" value="AA/rel_permease1"/>
</dbReference>
<proteinExistence type="predicted"/>
<evidence type="ECO:0000256" key="4">
    <source>
        <dbReference type="ARBA" id="ARBA00023136"/>
    </source>
</evidence>
<feature type="transmembrane region" description="Helical" evidence="5">
    <location>
        <begin position="151"/>
        <end position="172"/>
    </location>
</feature>
<evidence type="ECO:0000256" key="1">
    <source>
        <dbReference type="ARBA" id="ARBA00004141"/>
    </source>
</evidence>
<keyword evidence="4 5" id="KW-0472">Membrane</keyword>
<comment type="caution">
    <text evidence="6">The sequence shown here is derived from an EMBL/GenBank/DDBJ whole genome shotgun (WGS) entry which is preliminary data.</text>
</comment>
<evidence type="ECO:0000313" key="6">
    <source>
        <dbReference type="EMBL" id="CAG8688698.1"/>
    </source>
</evidence>
<dbReference type="AlphaFoldDB" id="A0A9N9HLC0"/>
<protein>
    <submittedName>
        <fullName evidence="6">12491_t:CDS:1</fullName>
    </submittedName>
</protein>
<sequence>MNINGIIGSGIVTASGIIWNSVKSSGIVLLLWVIGGIVCMSGSMTYVELDVKHKISGGETKYLQTAYPKPRKCISYLFSFMYIFAVLQSAAQYFWYTVNGRQFDIEQDKNGWNLPFSPFWVIKFIVIAMLFVITAYHMIDNRLANLINQSLAVIKLVTYSTIAIVGICRLFLDWKTSRLNWQNPLDGNTDFTAL</sequence>
<dbReference type="GO" id="GO:0016020">
    <property type="term" value="C:membrane"/>
    <property type="evidence" value="ECO:0007669"/>
    <property type="project" value="UniProtKB-SubCell"/>
</dbReference>
<gene>
    <name evidence="6" type="ORF">FCALED_LOCUS12838</name>
</gene>
<dbReference type="InterPro" id="IPR050598">
    <property type="entry name" value="AminoAcid_Transporter"/>
</dbReference>
<dbReference type="OrthoDB" id="2430845at2759"/>
<evidence type="ECO:0000256" key="5">
    <source>
        <dbReference type="SAM" id="Phobius"/>
    </source>
</evidence>
<accession>A0A9N9HLC0</accession>
<keyword evidence="7" id="KW-1185">Reference proteome</keyword>
<comment type="subcellular location">
    <subcellularLocation>
        <location evidence="1">Membrane</location>
        <topology evidence="1">Multi-pass membrane protein</topology>
    </subcellularLocation>
</comment>
<dbReference type="GO" id="GO:0015179">
    <property type="term" value="F:L-amino acid transmembrane transporter activity"/>
    <property type="evidence" value="ECO:0007669"/>
    <property type="project" value="TreeGrafter"/>
</dbReference>
<dbReference type="Proteomes" id="UP000789570">
    <property type="component" value="Unassembled WGS sequence"/>
</dbReference>
<feature type="transmembrane region" description="Helical" evidence="5">
    <location>
        <begin position="27"/>
        <end position="47"/>
    </location>
</feature>
<evidence type="ECO:0000256" key="2">
    <source>
        <dbReference type="ARBA" id="ARBA00022692"/>
    </source>
</evidence>
<dbReference type="EMBL" id="CAJVPQ010006736">
    <property type="protein sequence ID" value="CAG8688698.1"/>
    <property type="molecule type" value="Genomic_DNA"/>
</dbReference>
<feature type="transmembrane region" description="Helical" evidence="5">
    <location>
        <begin position="73"/>
        <end position="96"/>
    </location>
</feature>
<name>A0A9N9HLC0_9GLOM</name>
<evidence type="ECO:0000256" key="3">
    <source>
        <dbReference type="ARBA" id="ARBA00022989"/>
    </source>
</evidence>
<keyword evidence="2 5" id="KW-0812">Transmembrane</keyword>
<organism evidence="6 7">
    <name type="scientific">Funneliformis caledonium</name>
    <dbReference type="NCBI Taxonomy" id="1117310"/>
    <lineage>
        <taxon>Eukaryota</taxon>
        <taxon>Fungi</taxon>
        <taxon>Fungi incertae sedis</taxon>
        <taxon>Mucoromycota</taxon>
        <taxon>Glomeromycotina</taxon>
        <taxon>Glomeromycetes</taxon>
        <taxon>Glomerales</taxon>
        <taxon>Glomeraceae</taxon>
        <taxon>Funneliformis</taxon>
    </lineage>
</organism>
<dbReference type="PANTHER" id="PTHR11785:SF512">
    <property type="entry name" value="SOBREMESA, ISOFORM B"/>
    <property type="match status" value="1"/>
</dbReference>
<evidence type="ECO:0000313" key="7">
    <source>
        <dbReference type="Proteomes" id="UP000789570"/>
    </source>
</evidence>